<comment type="similarity">
    <text evidence="1 6">Belongs to the methyltransferase superfamily. RsmH family.</text>
</comment>
<evidence type="ECO:0000313" key="7">
    <source>
        <dbReference type="EMBL" id="PDX80608.1"/>
    </source>
</evidence>
<evidence type="ECO:0000313" key="8">
    <source>
        <dbReference type="Proteomes" id="UP000220005"/>
    </source>
</evidence>
<dbReference type="Gene3D" id="1.10.150.170">
    <property type="entry name" value="Putative methyltransferase TM0872, insert domain"/>
    <property type="match status" value="1"/>
</dbReference>
<dbReference type="HAMAP" id="MF_01007">
    <property type="entry name" value="16SrRNA_methyltr_H"/>
    <property type="match status" value="1"/>
</dbReference>
<evidence type="ECO:0000256" key="2">
    <source>
        <dbReference type="ARBA" id="ARBA00022552"/>
    </source>
</evidence>
<dbReference type="AlphaFoldDB" id="A0A174AYP2"/>
<feature type="binding site" evidence="6">
    <location>
        <position position="92"/>
    </location>
    <ligand>
        <name>S-adenosyl-L-methionine</name>
        <dbReference type="ChEBI" id="CHEBI:59789"/>
    </ligand>
</feature>
<dbReference type="InterPro" id="IPR002903">
    <property type="entry name" value="RsmH"/>
</dbReference>
<dbReference type="RefSeq" id="WP_055190746.1">
    <property type="nucleotide sequence ID" value="NZ_NMTY01000025.1"/>
</dbReference>
<keyword evidence="3 6" id="KW-0489">Methyltransferase</keyword>
<keyword evidence="5 6" id="KW-0949">S-adenosyl-L-methionine</keyword>
<evidence type="ECO:0000256" key="5">
    <source>
        <dbReference type="ARBA" id="ARBA00022691"/>
    </source>
</evidence>
<dbReference type="EMBL" id="NMTY01000025">
    <property type="protein sequence ID" value="PDX80608.1"/>
    <property type="molecule type" value="Genomic_DNA"/>
</dbReference>
<dbReference type="EC" id="2.1.1.199" evidence="6"/>
<feature type="binding site" evidence="6">
    <location>
        <position position="113"/>
    </location>
    <ligand>
        <name>S-adenosyl-L-methionine</name>
        <dbReference type="ChEBI" id="CHEBI:59789"/>
    </ligand>
</feature>
<dbReference type="GO" id="GO:0070475">
    <property type="term" value="P:rRNA base methylation"/>
    <property type="evidence" value="ECO:0007669"/>
    <property type="project" value="UniProtKB-UniRule"/>
</dbReference>
<evidence type="ECO:0000256" key="6">
    <source>
        <dbReference type="HAMAP-Rule" id="MF_01007"/>
    </source>
</evidence>
<evidence type="ECO:0000256" key="3">
    <source>
        <dbReference type="ARBA" id="ARBA00022603"/>
    </source>
</evidence>
<dbReference type="SUPFAM" id="SSF53335">
    <property type="entry name" value="S-adenosyl-L-methionine-dependent methyltransferases"/>
    <property type="match status" value="1"/>
</dbReference>
<dbReference type="InterPro" id="IPR023397">
    <property type="entry name" value="SAM-dep_MeTrfase_MraW_recog"/>
</dbReference>
<dbReference type="GO" id="GO:0071424">
    <property type="term" value="F:rRNA (cytosine-N4-)-methyltransferase activity"/>
    <property type="evidence" value="ECO:0007669"/>
    <property type="project" value="UniProtKB-UniRule"/>
</dbReference>
<gene>
    <name evidence="6" type="primary">rsmH</name>
    <name evidence="7" type="ORF">CGS58_11205</name>
</gene>
<keyword evidence="6" id="KW-0963">Cytoplasm</keyword>
<feature type="binding site" evidence="6">
    <location>
        <position position="120"/>
    </location>
    <ligand>
        <name>S-adenosyl-L-methionine</name>
        <dbReference type="ChEBI" id="CHEBI:59789"/>
    </ligand>
</feature>
<accession>A0A174AYP2</accession>
<dbReference type="Pfam" id="PF01795">
    <property type="entry name" value="Methyltransf_5"/>
    <property type="match status" value="1"/>
</dbReference>
<keyword evidence="2 6" id="KW-0698">rRNA processing</keyword>
<sequence>MENEQHGQAFDPASFEHVPVLLNECLDGLAIDPAGIYLDGTAGGAGHSRQIALRLDAEKGGRLISLDQDPDAVQTARARLAGLPATVVQINFRFAGQALERLGIEQINGALLDLGVSSHQLDDAARGFSYRADAPLDMRMSQEGETAADLVNTESREELARILKDYGEEPFAWQIAGKIVEARETSPIETTLQLADIVASAMPAAERRKNKNPSRRTFQALRIAVNHELDALEEGMDTIFEHLAPGGRFCIITFHSLEDRLVKNKFRRWSTACTCPPEFPVCVCGGKAKAKLITRKPIEANTQELEENRRSRSAHLRVLEKL</sequence>
<comment type="caution">
    <text evidence="7">The sequence shown here is derived from an EMBL/GenBank/DDBJ whole genome shotgun (WGS) entry which is preliminary data.</text>
</comment>
<dbReference type="NCBIfam" id="TIGR00006">
    <property type="entry name" value="16S rRNA (cytosine(1402)-N(4))-methyltransferase RsmH"/>
    <property type="match status" value="1"/>
</dbReference>
<name>A0A174AYP2_9FIRM</name>
<comment type="function">
    <text evidence="6">Specifically methylates the N4 position of cytidine in position 1402 (C1402) of 16S rRNA.</text>
</comment>
<protein>
    <recommendedName>
        <fullName evidence="6">Ribosomal RNA small subunit methyltransferase H</fullName>
        <ecNumber evidence="6">2.1.1.199</ecNumber>
    </recommendedName>
    <alternativeName>
        <fullName evidence="6">16S rRNA m(4)C1402 methyltransferase</fullName>
    </alternativeName>
    <alternativeName>
        <fullName evidence="6">rRNA (cytosine-N(4)-)-methyltransferase RsmH</fullName>
    </alternativeName>
</protein>
<comment type="subcellular location">
    <subcellularLocation>
        <location evidence="6">Cytoplasm</location>
    </subcellularLocation>
</comment>
<evidence type="ECO:0000256" key="4">
    <source>
        <dbReference type="ARBA" id="ARBA00022679"/>
    </source>
</evidence>
<reference evidence="7 8" key="1">
    <citation type="journal article" date="2017" name="Front. Microbiol.">
        <title>New Insights into the Diversity of the Genus Faecalibacterium.</title>
        <authorList>
            <person name="Benevides L."/>
            <person name="Burman S."/>
            <person name="Martin R."/>
            <person name="Robert V."/>
            <person name="Thomas M."/>
            <person name="Miquel S."/>
            <person name="Chain F."/>
            <person name="Sokol H."/>
            <person name="Bermudez-Humaran L.G."/>
            <person name="Morrison M."/>
            <person name="Langella P."/>
            <person name="Azevedo V.A."/>
            <person name="Chatel J.M."/>
            <person name="Soares S."/>
        </authorList>
    </citation>
    <scope>NUCLEOTIDE SEQUENCE [LARGE SCALE GENOMIC DNA]</scope>
    <source>
        <strain evidence="7 8">CNCM I 4575</strain>
    </source>
</reference>
<organism evidence="7 8">
    <name type="scientific">Faecalibacterium prausnitzii</name>
    <dbReference type="NCBI Taxonomy" id="853"/>
    <lineage>
        <taxon>Bacteria</taxon>
        <taxon>Bacillati</taxon>
        <taxon>Bacillota</taxon>
        <taxon>Clostridia</taxon>
        <taxon>Eubacteriales</taxon>
        <taxon>Oscillospiraceae</taxon>
        <taxon>Faecalibacterium</taxon>
    </lineage>
</organism>
<dbReference type="PANTHER" id="PTHR11265:SF0">
    <property type="entry name" value="12S RRNA N4-METHYLCYTIDINE METHYLTRANSFERASE"/>
    <property type="match status" value="1"/>
</dbReference>
<dbReference type="OrthoDB" id="9806637at2"/>
<feature type="binding site" evidence="6">
    <location>
        <position position="67"/>
    </location>
    <ligand>
        <name>S-adenosyl-L-methionine</name>
        <dbReference type="ChEBI" id="CHEBI:59789"/>
    </ligand>
</feature>
<evidence type="ECO:0000256" key="1">
    <source>
        <dbReference type="ARBA" id="ARBA00010396"/>
    </source>
</evidence>
<dbReference type="PIRSF" id="PIRSF004486">
    <property type="entry name" value="MraW"/>
    <property type="match status" value="1"/>
</dbReference>
<keyword evidence="4 6" id="KW-0808">Transferase</keyword>
<proteinExistence type="inferred from homology"/>
<feature type="binding site" evidence="6">
    <location>
        <begin position="45"/>
        <end position="47"/>
    </location>
    <ligand>
        <name>S-adenosyl-L-methionine</name>
        <dbReference type="ChEBI" id="CHEBI:59789"/>
    </ligand>
</feature>
<dbReference type="GO" id="GO:0005737">
    <property type="term" value="C:cytoplasm"/>
    <property type="evidence" value="ECO:0007669"/>
    <property type="project" value="UniProtKB-SubCell"/>
</dbReference>
<dbReference type="Proteomes" id="UP000220005">
    <property type="component" value="Unassembled WGS sequence"/>
</dbReference>
<dbReference type="PANTHER" id="PTHR11265">
    <property type="entry name" value="S-ADENOSYL-METHYLTRANSFERASE MRAW"/>
    <property type="match status" value="1"/>
</dbReference>
<dbReference type="Gene3D" id="3.40.50.150">
    <property type="entry name" value="Vaccinia Virus protein VP39"/>
    <property type="match status" value="1"/>
</dbReference>
<dbReference type="SUPFAM" id="SSF81799">
    <property type="entry name" value="Putative methyltransferase TM0872, insert domain"/>
    <property type="match status" value="1"/>
</dbReference>
<dbReference type="InterPro" id="IPR029063">
    <property type="entry name" value="SAM-dependent_MTases_sf"/>
</dbReference>
<comment type="catalytic activity">
    <reaction evidence="6">
        <text>cytidine(1402) in 16S rRNA + S-adenosyl-L-methionine = N(4)-methylcytidine(1402) in 16S rRNA + S-adenosyl-L-homocysteine + H(+)</text>
        <dbReference type="Rhea" id="RHEA:42928"/>
        <dbReference type="Rhea" id="RHEA-COMP:10286"/>
        <dbReference type="Rhea" id="RHEA-COMP:10287"/>
        <dbReference type="ChEBI" id="CHEBI:15378"/>
        <dbReference type="ChEBI" id="CHEBI:57856"/>
        <dbReference type="ChEBI" id="CHEBI:59789"/>
        <dbReference type="ChEBI" id="CHEBI:74506"/>
        <dbReference type="ChEBI" id="CHEBI:82748"/>
        <dbReference type="EC" id="2.1.1.199"/>
    </reaction>
</comment>